<dbReference type="AlphaFoldDB" id="A0A0S4TTU2"/>
<keyword evidence="1" id="KW-1133">Transmembrane helix</keyword>
<organism evidence="2">
    <name type="scientific">Ralstonia solanacearum</name>
    <name type="common">Pseudomonas solanacearum</name>
    <dbReference type="NCBI Taxonomy" id="305"/>
    <lineage>
        <taxon>Bacteria</taxon>
        <taxon>Pseudomonadati</taxon>
        <taxon>Pseudomonadota</taxon>
        <taxon>Betaproteobacteria</taxon>
        <taxon>Burkholderiales</taxon>
        <taxon>Burkholderiaceae</taxon>
        <taxon>Ralstonia</taxon>
        <taxon>Ralstonia solanacearum species complex</taxon>
    </lineage>
</organism>
<accession>A0A0S4TTU2</accession>
<feature type="transmembrane region" description="Helical" evidence="1">
    <location>
        <begin position="20"/>
        <end position="42"/>
    </location>
</feature>
<evidence type="ECO:0008006" key="3">
    <source>
        <dbReference type="Google" id="ProtNLM"/>
    </source>
</evidence>
<name>A0A0S4TTU2_RALSL</name>
<sequence>MSADGHADPVHAARGRGLRLAVALAMAACCAAAGWGAYALALQRYVRRARRRGRPAHHVLCPEPARHAGALRVAAAAGRADGAACARCRTAPCRRCLSEGSPGRR</sequence>
<keyword evidence="1" id="KW-0472">Membrane</keyword>
<evidence type="ECO:0000256" key="1">
    <source>
        <dbReference type="SAM" id="Phobius"/>
    </source>
</evidence>
<protein>
    <recommendedName>
        <fullName evidence="3">Transmembrane protein</fullName>
    </recommendedName>
</protein>
<keyword evidence="1" id="KW-0812">Transmembrane</keyword>
<gene>
    <name evidence="2" type="ORF">RUN39_v1_590050</name>
</gene>
<reference evidence="2" key="1">
    <citation type="submission" date="2015-10" db="EMBL/GenBank/DDBJ databases">
        <authorList>
            <person name="Gilbert D.G."/>
        </authorList>
    </citation>
    <scope>NUCLEOTIDE SEQUENCE</scope>
    <source>
        <strain evidence="2">Phyl III-seqv23</strain>
    </source>
</reference>
<dbReference type="EMBL" id="LN899819">
    <property type="protein sequence ID" value="CUV13492.1"/>
    <property type="molecule type" value="Genomic_DNA"/>
</dbReference>
<evidence type="ECO:0000313" key="2">
    <source>
        <dbReference type="EMBL" id="CUV13492.1"/>
    </source>
</evidence>
<proteinExistence type="predicted"/>